<accession>A0A2H4RC44</accession>
<evidence type="ECO:0000256" key="1">
    <source>
        <dbReference type="ARBA" id="ARBA00004123"/>
    </source>
</evidence>
<dbReference type="PANTHER" id="PTHR46777:SF5">
    <property type="entry name" value="WUSCHEL-RELATED HOMEOBOX 13"/>
    <property type="match status" value="1"/>
</dbReference>
<comment type="subcellular location">
    <subcellularLocation>
        <location evidence="1 2 3">Nucleus</location>
    </subcellularLocation>
</comment>
<dbReference type="InterPro" id="IPR044559">
    <property type="entry name" value="WOX13-like"/>
</dbReference>
<feature type="region of interest" description="Disordered" evidence="4">
    <location>
        <begin position="204"/>
        <end position="232"/>
    </location>
</feature>
<name>A0A2H4RC44_CUNLA</name>
<feature type="compositionally biased region" description="Basic and acidic residues" evidence="4">
    <location>
        <begin position="163"/>
        <end position="174"/>
    </location>
</feature>
<protein>
    <submittedName>
        <fullName evidence="6">WUSCHEL-related homeobox 13-2</fullName>
    </submittedName>
</protein>
<evidence type="ECO:0000256" key="2">
    <source>
        <dbReference type="PROSITE-ProRule" id="PRU00108"/>
    </source>
</evidence>
<evidence type="ECO:0000256" key="3">
    <source>
        <dbReference type="RuleBase" id="RU000682"/>
    </source>
</evidence>
<proteinExistence type="evidence at transcript level"/>
<sequence>MGTVTGSSAMAKPELLVLQKQVMTDEQIETLQKQIRAYSTICNQLVEMHKAMSQQHPSSLPSFLMGQHTLYDLASGTPGFRTSARQRWTPSQIQLQILERLFEQGTATPNKQRIKEITMELSQHGQISETNVYNWFQNRKARAKRKQSHPQKEGESEIETDDEFPREKKFKPESDSNPQNAESGHSEATAQVLQRNHGTIQNRQPTADLKQSGIQDNDSSSLLPPEDEMKPHVSFGRTMHGVSVNPGNDFIQSLPEFKPTYSYNKVDSSDDAIPQTSDVRRMFGYNTVLMDSHEHMVPTNDMQATLHPLHASQSYPVLRFT</sequence>
<dbReference type="CDD" id="cd00086">
    <property type="entry name" value="homeodomain"/>
    <property type="match status" value="1"/>
</dbReference>
<dbReference type="EMBL" id="MG431989">
    <property type="protein sequence ID" value="ATY46640.1"/>
    <property type="molecule type" value="mRNA"/>
</dbReference>
<feature type="DNA-binding region" description="Homeobox" evidence="2">
    <location>
        <begin position="83"/>
        <end position="147"/>
    </location>
</feature>
<feature type="compositionally biased region" description="Polar residues" evidence="4">
    <location>
        <begin position="175"/>
        <end position="189"/>
    </location>
</feature>
<evidence type="ECO:0000256" key="4">
    <source>
        <dbReference type="SAM" id="MobiDB-lite"/>
    </source>
</evidence>
<dbReference type="InterPro" id="IPR001356">
    <property type="entry name" value="HD"/>
</dbReference>
<keyword evidence="2 3" id="KW-0371">Homeobox</keyword>
<dbReference type="Pfam" id="PF00046">
    <property type="entry name" value="Homeodomain"/>
    <property type="match status" value="1"/>
</dbReference>
<evidence type="ECO:0000259" key="5">
    <source>
        <dbReference type="PROSITE" id="PS50071"/>
    </source>
</evidence>
<feature type="compositionally biased region" description="Polar residues" evidence="4">
    <location>
        <begin position="212"/>
        <end position="222"/>
    </location>
</feature>
<gene>
    <name evidence="6" type="primary">wox13-2</name>
</gene>
<reference evidence="6" key="1">
    <citation type="journal article" date="2018" name="Front. Plant Sci.">
        <title>Desiccation treatment and endogenous IAA levels are key factors influencing high frequency somatic embryogenesis in Cunninghamia lanceolata (Lamb.) Hook.</title>
        <authorList>
            <person name="Zhou X."/>
            <person name="Shi J."/>
            <person name="Chen J."/>
        </authorList>
    </citation>
    <scope>NUCLEOTIDE SEQUENCE</scope>
</reference>
<dbReference type="AlphaFoldDB" id="A0A2H4RC44"/>
<dbReference type="InterPro" id="IPR009057">
    <property type="entry name" value="Homeodomain-like_sf"/>
</dbReference>
<evidence type="ECO:0000313" key="6">
    <source>
        <dbReference type="EMBL" id="ATY46640.1"/>
    </source>
</evidence>
<dbReference type="SUPFAM" id="SSF46689">
    <property type="entry name" value="Homeodomain-like"/>
    <property type="match status" value="1"/>
</dbReference>
<keyword evidence="2 3" id="KW-0539">Nucleus</keyword>
<dbReference type="PANTHER" id="PTHR46777">
    <property type="entry name" value="WUSCHEL-RELATED HOMEOBOX 13"/>
    <property type="match status" value="1"/>
</dbReference>
<dbReference type="PROSITE" id="PS50071">
    <property type="entry name" value="HOMEOBOX_2"/>
    <property type="match status" value="1"/>
</dbReference>
<dbReference type="GO" id="GO:0005634">
    <property type="term" value="C:nucleus"/>
    <property type="evidence" value="ECO:0007669"/>
    <property type="project" value="UniProtKB-SubCell"/>
</dbReference>
<organism evidence="6">
    <name type="scientific">Cunninghamia lanceolata</name>
    <name type="common">China fir</name>
    <name type="synonym">Pinus lanceolata</name>
    <dbReference type="NCBI Taxonomy" id="28977"/>
    <lineage>
        <taxon>Eukaryota</taxon>
        <taxon>Viridiplantae</taxon>
        <taxon>Streptophyta</taxon>
        <taxon>Embryophyta</taxon>
        <taxon>Tracheophyta</taxon>
        <taxon>Spermatophyta</taxon>
        <taxon>Pinopsida</taxon>
        <taxon>Pinidae</taxon>
        <taxon>Conifers II</taxon>
        <taxon>Cupressales</taxon>
        <taxon>Cupressaceae</taxon>
        <taxon>Cunninghamia</taxon>
    </lineage>
</organism>
<dbReference type="GO" id="GO:0003700">
    <property type="term" value="F:DNA-binding transcription factor activity"/>
    <property type="evidence" value="ECO:0007669"/>
    <property type="project" value="InterPro"/>
</dbReference>
<dbReference type="Gene3D" id="1.10.10.60">
    <property type="entry name" value="Homeodomain-like"/>
    <property type="match status" value="1"/>
</dbReference>
<dbReference type="SMART" id="SM00389">
    <property type="entry name" value="HOX"/>
    <property type="match status" value="1"/>
</dbReference>
<feature type="region of interest" description="Disordered" evidence="4">
    <location>
        <begin position="141"/>
        <end position="189"/>
    </location>
</feature>
<feature type="domain" description="Homeobox" evidence="5">
    <location>
        <begin position="81"/>
        <end position="146"/>
    </location>
</feature>
<keyword evidence="2 3" id="KW-0238">DNA-binding</keyword>
<dbReference type="GO" id="GO:0003677">
    <property type="term" value="F:DNA binding"/>
    <property type="evidence" value="ECO:0007669"/>
    <property type="project" value="UniProtKB-UniRule"/>
</dbReference>